<evidence type="ECO:0000256" key="7">
    <source>
        <dbReference type="ARBA" id="ARBA00022801"/>
    </source>
</evidence>
<comment type="catalytic activity">
    <reaction evidence="1 10">
        <text>2-phosphoglycolate + H2O = glycolate + phosphate</text>
        <dbReference type="Rhea" id="RHEA:14369"/>
        <dbReference type="ChEBI" id="CHEBI:15377"/>
        <dbReference type="ChEBI" id="CHEBI:29805"/>
        <dbReference type="ChEBI" id="CHEBI:43474"/>
        <dbReference type="ChEBI" id="CHEBI:58033"/>
        <dbReference type="EC" id="3.1.3.18"/>
    </reaction>
</comment>
<dbReference type="GO" id="GO:0046295">
    <property type="term" value="P:glycolate biosynthetic process"/>
    <property type="evidence" value="ECO:0007669"/>
    <property type="project" value="UniProtKB-UniRule"/>
</dbReference>
<evidence type="ECO:0000313" key="12">
    <source>
        <dbReference type="Proteomes" id="UP000233293"/>
    </source>
</evidence>
<dbReference type="SFLD" id="SFLDS00003">
    <property type="entry name" value="Haloacid_Dehalogenase"/>
    <property type="match status" value="1"/>
</dbReference>
<dbReference type="Proteomes" id="UP000233293">
    <property type="component" value="Unassembled WGS sequence"/>
</dbReference>
<reference evidence="12" key="1">
    <citation type="submission" date="2017-12" db="EMBL/GenBank/DDBJ databases">
        <title>Draft genome sequence of Telmatospirillum siberiense 26-4b1T, an acidotolerant peatland alphaproteobacterium potentially involved in sulfur cycling.</title>
        <authorList>
            <person name="Hausmann B."/>
            <person name="Pjevac P."/>
            <person name="Schreck K."/>
            <person name="Herbold C.W."/>
            <person name="Daims H."/>
            <person name="Wagner M."/>
            <person name="Pester M."/>
            <person name="Loy A."/>
        </authorList>
    </citation>
    <scope>NUCLEOTIDE SEQUENCE [LARGE SCALE GENOMIC DNA]</scope>
    <source>
        <strain evidence="12">26-4b1</strain>
    </source>
</reference>
<evidence type="ECO:0000256" key="10">
    <source>
        <dbReference type="HAMAP-Rule" id="MF_00495"/>
    </source>
</evidence>
<dbReference type="GO" id="GO:0005829">
    <property type="term" value="C:cytosol"/>
    <property type="evidence" value="ECO:0007669"/>
    <property type="project" value="TreeGrafter"/>
</dbReference>
<feature type="active site" description="Nucleophile" evidence="10">
    <location>
        <position position="15"/>
    </location>
</feature>
<dbReference type="PANTHER" id="PTHR43434">
    <property type="entry name" value="PHOSPHOGLYCOLATE PHOSPHATASE"/>
    <property type="match status" value="1"/>
</dbReference>
<keyword evidence="12" id="KW-1185">Reference proteome</keyword>
<dbReference type="Gene3D" id="3.40.50.1000">
    <property type="entry name" value="HAD superfamily/HAD-like"/>
    <property type="match status" value="1"/>
</dbReference>
<dbReference type="NCBIfam" id="TIGR01509">
    <property type="entry name" value="HAD-SF-IA-v3"/>
    <property type="match status" value="1"/>
</dbReference>
<accession>A0A2N3PWM5</accession>
<dbReference type="OrthoDB" id="9793014at2"/>
<dbReference type="NCBIfam" id="TIGR01449">
    <property type="entry name" value="PGP_bact"/>
    <property type="match status" value="1"/>
</dbReference>
<name>A0A2N3PWM5_9PROT</name>
<keyword evidence="6 10" id="KW-0479">Metal-binding</keyword>
<dbReference type="Pfam" id="PF13419">
    <property type="entry name" value="HAD_2"/>
    <property type="match status" value="1"/>
</dbReference>
<dbReference type="EC" id="3.1.3.18" evidence="5 10"/>
<dbReference type="InterPro" id="IPR036412">
    <property type="entry name" value="HAD-like_sf"/>
</dbReference>
<dbReference type="InterPro" id="IPR023214">
    <property type="entry name" value="HAD_sf"/>
</dbReference>
<dbReference type="InterPro" id="IPR037512">
    <property type="entry name" value="PGPase_prok"/>
</dbReference>
<feature type="binding site" evidence="10">
    <location>
        <position position="175"/>
    </location>
    <ligand>
        <name>Mg(2+)</name>
        <dbReference type="ChEBI" id="CHEBI:18420"/>
    </ligand>
</feature>
<dbReference type="SFLD" id="SFLDG01129">
    <property type="entry name" value="C1.5:_HAD__Beta-PGM__Phosphata"/>
    <property type="match status" value="1"/>
</dbReference>
<keyword evidence="9 10" id="KW-0119">Carbohydrate metabolism</keyword>
<dbReference type="PANTHER" id="PTHR43434:SF1">
    <property type="entry name" value="PHOSPHOGLYCOLATE PHOSPHATASE"/>
    <property type="match status" value="1"/>
</dbReference>
<dbReference type="GO" id="GO:0046872">
    <property type="term" value="F:metal ion binding"/>
    <property type="evidence" value="ECO:0007669"/>
    <property type="project" value="UniProtKB-KW"/>
</dbReference>
<evidence type="ECO:0000256" key="8">
    <source>
        <dbReference type="ARBA" id="ARBA00022842"/>
    </source>
</evidence>
<comment type="pathway">
    <text evidence="3 10">Organic acid metabolism; glycolate biosynthesis; glycolate from 2-phosphoglycolate: step 1/1.</text>
</comment>
<keyword evidence="8 10" id="KW-0460">Magnesium</keyword>
<sequence>MNQTPDKLPAAVLFDLDGTLVDSLPDMTWAMNQLLAELGRKSTSLADMRTWVGDGAGVLVERCLAATGGVPGAPADAVGRFLAFYRTHAAVETRPFPGVLTTLAALSAAGHPMGVCTNKPNDLSRLLLDALDMSRFFSAVVGGDGVPERKPHPGHLLATLKSMGVENRKVLMVGDSPNDVAAARAAGVPVVVVGFGYTQVPAETLGADLVISDFADLPRAAAEFL</sequence>
<dbReference type="UniPathway" id="UPA00865">
    <property type="reaction ID" value="UER00834"/>
</dbReference>
<comment type="similarity">
    <text evidence="4 10">Belongs to the HAD-like hydrolase superfamily. CbbY/CbbZ/Gph/YieH family.</text>
</comment>
<feature type="binding site" evidence="10">
    <location>
        <position position="17"/>
    </location>
    <ligand>
        <name>Mg(2+)</name>
        <dbReference type="ChEBI" id="CHEBI:18420"/>
    </ligand>
</feature>
<evidence type="ECO:0000256" key="3">
    <source>
        <dbReference type="ARBA" id="ARBA00004818"/>
    </source>
</evidence>
<dbReference type="Gene3D" id="1.10.150.240">
    <property type="entry name" value="Putative phosphatase, domain 2"/>
    <property type="match status" value="1"/>
</dbReference>
<feature type="binding site" evidence="10">
    <location>
        <position position="15"/>
    </location>
    <ligand>
        <name>Mg(2+)</name>
        <dbReference type="ChEBI" id="CHEBI:18420"/>
    </ligand>
</feature>
<proteinExistence type="inferred from homology"/>
<evidence type="ECO:0000256" key="1">
    <source>
        <dbReference type="ARBA" id="ARBA00000830"/>
    </source>
</evidence>
<dbReference type="HAMAP" id="MF_00495">
    <property type="entry name" value="GPH_hydrolase_bact"/>
    <property type="match status" value="1"/>
</dbReference>
<evidence type="ECO:0000256" key="6">
    <source>
        <dbReference type="ARBA" id="ARBA00022723"/>
    </source>
</evidence>
<dbReference type="FunFam" id="3.40.50.1000:FF:000022">
    <property type="entry name" value="Phosphoglycolate phosphatase"/>
    <property type="match status" value="1"/>
</dbReference>
<evidence type="ECO:0000313" key="11">
    <source>
        <dbReference type="EMBL" id="PKU24822.1"/>
    </source>
</evidence>
<evidence type="ECO:0000256" key="4">
    <source>
        <dbReference type="ARBA" id="ARBA00006171"/>
    </source>
</evidence>
<organism evidence="11 12">
    <name type="scientific">Telmatospirillum siberiense</name>
    <dbReference type="NCBI Taxonomy" id="382514"/>
    <lineage>
        <taxon>Bacteria</taxon>
        <taxon>Pseudomonadati</taxon>
        <taxon>Pseudomonadota</taxon>
        <taxon>Alphaproteobacteria</taxon>
        <taxon>Rhodospirillales</taxon>
        <taxon>Rhodospirillaceae</taxon>
        <taxon>Telmatospirillum</taxon>
    </lineage>
</organism>
<dbReference type="InterPro" id="IPR006439">
    <property type="entry name" value="HAD-SF_hydro_IA"/>
</dbReference>
<dbReference type="EMBL" id="PIUM01000008">
    <property type="protein sequence ID" value="PKU24822.1"/>
    <property type="molecule type" value="Genomic_DNA"/>
</dbReference>
<evidence type="ECO:0000256" key="9">
    <source>
        <dbReference type="ARBA" id="ARBA00023277"/>
    </source>
</evidence>
<protein>
    <recommendedName>
        <fullName evidence="5 10">Phosphoglycolate phosphatase</fullName>
        <shortName evidence="10">PGP</shortName>
        <shortName evidence="10">PGPase</shortName>
        <ecNumber evidence="5 10">3.1.3.18</ecNumber>
    </recommendedName>
</protein>
<gene>
    <name evidence="11" type="primary">gph</name>
    <name evidence="11" type="ORF">CWS72_09555</name>
</gene>
<comment type="cofactor">
    <cofactor evidence="2 10">
        <name>Mg(2+)</name>
        <dbReference type="ChEBI" id="CHEBI:18420"/>
    </cofactor>
</comment>
<comment type="function">
    <text evidence="10">Specifically catalyzes the dephosphorylation of 2-phosphoglycolate. Is involved in the dissimilation of the intracellular 2-phosphoglycolate formed during the DNA repair of 3'-phosphoglycolate ends, a major class of DNA lesions induced by oxidative stress.</text>
</comment>
<dbReference type="AlphaFoldDB" id="A0A2N3PWM5"/>
<dbReference type="InterPro" id="IPR023198">
    <property type="entry name" value="PGP-like_dom2"/>
</dbReference>
<evidence type="ECO:0000256" key="2">
    <source>
        <dbReference type="ARBA" id="ARBA00001946"/>
    </source>
</evidence>
<keyword evidence="7 10" id="KW-0378">Hydrolase</keyword>
<dbReference type="InterPro" id="IPR041492">
    <property type="entry name" value="HAD_2"/>
</dbReference>
<dbReference type="SUPFAM" id="SSF56784">
    <property type="entry name" value="HAD-like"/>
    <property type="match status" value="1"/>
</dbReference>
<dbReference type="SFLD" id="SFLDG01135">
    <property type="entry name" value="C1.5.6:_HAD__Beta-PGM__Phospha"/>
    <property type="match status" value="1"/>
</dbReference>
<dbReference type="InterPro" id="IPR050155">
    <property type="entry name" value="HAD-like_hydrolase_sf"/>
</dbReference>
<dbReference type="GO" id="GO:0006281">
    <property type="term" value="P:DNA repair"/>
    <property type="evidence" value="ECO:0007669"/>
    <property type="project" value="TreeGrafter"/>
</dbReference>
<comment type="caution">
    <text evidence="11">The sequence shown here is derived from an EMBL/GenBank/DDBJ whole genome shotgun (WGS) entry which is preliminary data.</text>
</comment>
<dbReference type="NCBIfam" id="TIGR01549">
    <property type="entry name" value="HAD-SF-IA-v1"/>
    <property type="match status" value="1"/>
</dbReference>
<dbReference type="PRINTS" id="PR00413">
    <property type="entry name" value="HADHALOGNASE"/>
</dbReference>
<dbReference type="RefSeq" id="WP_101250365.1">
    <property type="nucleotide sequence ID" value="NZ_PIUM01000008.1"/>
</dbReference>
<dbReference type="GO" id="GO:0005975">
    <property type="term" value="P:carbohydrate metabolic process"/>
    <property type="evidence" value="ECO:0007669"/>
    <property type="project" value="InterPro"/>
</dbReference>
<evidence type="ECO:0000256" key="5">
    <source>
        <dbReference type="ARBA" id="ARBA00013078"/>
    </source>
</evidence>
<dbReference type="GO" id="GO:0008967">
    <property type="term" value="F:phosphoglycolate phosphatase activity"/>
    <property type="evidence" value="ECO:0007669"/>
    <property type="project" value="UniProtKB-UniRule"/>
</dbReference>